<keyword evidence="2" id="KW-0479">Metal-binding</keyword>
<evidence type="ECO:0000256" key="9">
    <source>
        <dbReference type="ARBA" id="ARBA00023242"/>
    </source>
</evidence>
<evidence type="ECO:0000313" key="15">
    <source>
        <dbReference type="EMBL" id="OQS06052.1"/>
    </source>
</evidence>
<dbReference type="PROSITE" id="PS00028">
    <property type="entry name" value="ZINC_FINGER_C2H2_1"/>
    <property type="match status" value="1"/>
</dbReference>
<comment type="subcellular location">
    <subcellularLocation>
        <location evidence="1">Nucleus</location>
    </subcellularLocation>
</comment>
<dbReference type="PROSITE" id="PS51084">
    <property type="entry name" value="HIT_2"/>
    <property type="match status" value="1"/>
</dbReference>
<organism evidence="15 16">
    <name type="scientific">Thraustotheca clavata</name>
    <dbReference type="NCBI Taxonomy" id="74557"/>
    <lineage>
        <taxon>Eukaryota</taxon>
        <taxon>Sar</taxon>
        <taxon>Stramenopiles</taxon>
        <taxon>Oomycota</taxon>
        <taxon>Saprolegniomycetes</taxon>
        <taxon>Saprolegniales</taxon>
        <taxon>Achlyaceae</taxon>
        <taxon>Thraustotheca</taxon>
    </lineage>
</organism>
<reference evidence="15 16" key="1">
    <citation type="journal article" date="2014" name="Genome Biol. Evol.">
        <title>The secreted proteins of Achlya hypogyna and Thraustotheca clavata identify the ancestral oomycete secretome and reveal gene acquisitions by horizontal gene transfer.</title>
        <authorList>
            <person name="Misner I."/>
            <person name="Blouin N."/>
            <person name="Leonard G."/>
            <person name="Richards T.A."/>
            <person name="Lane C.E."/>
        </authorList>
    </citation>
    <scope>NUCLEOTIDE SEQUENCE [LARGE SCALE GENOMIC DNA]</scope>
    <source>
        <strain evidence="15 16">ATCC 34112</strain>
    </source>
</reference>
<dbReference type="GO" id="GO:0003725">
    <property type="term" value="F:double-stranded RNA binding"/>
    <property type="evidence" value="ECO:0007669"/>
    <property type="project" value="TreeGrafter"/>
</dbReference>
<gene>
    <name evidence="15" type="ORF">THRCLA_01886</name>
</gene>
<evidence type="ECO:0000313" key="16">
    <source>
        <dbReference type="Proteomes" id="UP000243217"/>
    </source>
</evidence>
<dbReference type="STRING" id="74557.A0A1W0A6Z7"/>
<keyword evidence="3" id="KW-0227">DNA damage</keyword>
<dbReference type="AlphaFoldDB" id="A0A1W0A6Z7"/>
<comment type="caution">
    <text evidence="15">The sequence shown here is derived from an EMBL/GenBank/DDBJ whole genome shotgun (WGS) entry which is preliminary data.</text>
</comment>
<name>A0A1W0A6Z7_9STRA</name>
<evidence type="ECO:0000256" key="5">
    <source>
        <dbReference type="ARBA" id="ARBA00022801"/>
    </source>
</evidence>
<proteinExistence type="predicted"/>
<dbReference type="PANTHER" id="PTHR12486:SF4">
    <property type="entry name" value="APRATAXIN"/>
    <property type="match status" value="1"/>
</dbReference>
<keyword evidence="16" id="KW-1185">Reference proteome</keyword>
<dbReference type="GO" id="GO:0008270">
    <property type="term" value="F:zinc ion binding"/>
    <property type="evidence" value="ECO:0007669"/>
    <property type="project" value="UniProtKB-KW"/>
</dbReference>
<dbReference type="InterPro" id="IPR032566">
    <property type="entry name" value="Znf-C2HE"/>
</dbReference>
<dbReference type="GO" id="GO:0003697">
    <property type="term" value="F:single-stranded DNA binding"/>
    <property type="evidence" value="ECO:0007669"/>
    <property type="project" value="TreeGrafter"/>
</dbReference>
<dbReference type="GO" id="GO:0030983">
    <property type="term" value="F:mismatched DNA binding"/>
    <property type="evidence" value="ECO:0007669"/>
    <property type="project" value="TreeGrafter"/>
</dbReference>
<evidence type="ECO:0000256" key="6">
    <source>
        <dbReference type="ARBA" id="ARBA00022833"/>
    </source>
</evidence>
<evidence type="ECO:0000259" key="13">
    <source>
        <dbReference type="PROSITE" id="PS50157"/>
    </source>
</evidence>
<evidence type="ECO:0000256" key="8">
    <source>
        <dbReference type="ARBA" id="ARBA00023204"/>
    </source>
</evidence>
<dbReference type="PROSITE" id="PS00892">
    <property type="entry name" value="HIT_1"/>
    <property type="match status" value="1"/>
</dbReference>
<keyword evidence="5" id="KW-0378">Hydrolase</keyword>
<keyword evidence="9" id="KW-0539">Nucleus</keyword>
<evidence type="ECO:0000256" key="10">
    <source>
        <dbReference type="PROSITE-ProRule" id="PRU00042"/>
    </source>
</evidence>
<dbReference type="Gene3D" id="3.30.428.10">
    <property type="entry name" value="HIT-like"/>
    <property type="match status" value="1"/>
</dbReference>
<comment type="caution">
    <text evidence="11">Lacks conserved residue(s) required for the propagation of feature annotation.</text>
</comment>
<dbReference type="SUPFAM" id="SSF54197">
    <property type="entry name" value="HIT-like"/>
    <property type="match status" value="1"/>
</dbReference>
<feature type="domain" description="C2H2-type" evidence="13">
    <location>
        <begin position="154"/>
        <end position="182"/>
    </location>
</feature>
<dbReference type="InterPro" id="IPR011146">
    <property type="entry name" value="HIT-like"/>
</dbReference>
<keyword evidence="8" id="KW-0234">DNA repair</keyword>
<keyword evidence="4 10" id="KW-0863">Zinc-finger</keyword>
<feature type="domain" description="HIT" evidence="14">
    <location>
        <begin position="8"/>
        <end position="109"/>
    </location>
</feature>
<evidence type="ECO:0000256" key="4">
    <source>
        <dbReference type="ARBA" id="ARBA00022771"/>
    </source>
</evidence>
<sequence>MSLWKDALLVYLKAPETHSEVFFHDDQVVAVLDKYPKAQFHAIVIPRQELSIAVGQLTKQHLPLLQHIASIIPKIIDDRSNIRVGFHAIPSMRQLHVHVISNDMKSPSLKKKQHWNSFTTSFFKPLSSVIEMLNEEGHVPINEDEEKAKLTRKLACHLCGVEFNQLPKLKLHLDTEHSNKRKANDSSPGEKRQKNESN</sequence>
<keyword evidence="7" id="KW-0238">DNA-binding</keyword>
<dbReference type="Pfam" id="PF11969">
    <property type="entry name" value="DcpS_C"/>
    <property type="match status" value="1"/>
</dbReference>
<dbReference type="GO" id="GO:1990165">
    <property type="term" value="F:single-strand break-containing DNA binding"/>
    <property type="evidence" value="ECO:0007669"/>
    <property type="project" value="TreeGrafter"/>
</dbReference>
<dbReference type="GO" id="GO:0033699">
    <property type="term" value="F:DNA 5'-adenosine monophosphate hydrolase activity"/>
    <property type="evidence" value="ECO:0007669"/>
    <property type="project" value="TreeGrafter"/>
</dbReference>
<dbReference type="PROSITE" id="PS50157">
    <property type="entry name" value="ZINC_FINGER_C2H2_2"/>
    <property type="match status" value="1"/>
</dbReference>
<feature type="region of interest" description="Disordered" evidence="12">
    <location>
        <begin position="174"/>
        <end position="198"/>
    </location>
</feature>
<evidence type="ECO:0000256" key="7">
    <source>
        <dbReference type="ARBA" id="ARBA00023125"/>
    </source>
</evidence>
<dbReference type="GO" id="GO:0000012">
    <property type="term" value="P:single strand break repair"/>
    <property type="evidence" value="ECO:0007669"/>
    <property type="project" value="TreeGrafter"/>
</dbReference>
<evidence type="ECO:0000259" key="14">
    <source>
        <dbReference type="PROSITE" id="PS51084"/>
    </source>
</evidence>
<evidence type="ECO:0000256" key="12">
    <source>
        <dbReference type="SAM" id="MobiDB-lite"/>
    </source>
</evidence>
<dbReference type="Proteomes" id="UP000243217">
    <property type="component" value="Unassembled WGS sequence"/>
</dbReference>
<dbReference type="InterPro" id="IPR036265">
    <property type="entry name" value="HIT-like_sf"/>
</dbReference>
<dbReference type="PANTHER" id="PTHR12486">
    <property type="entry name" value="APRATAXIN-RELATED"/>
    <property type="match status" value="1"/>
</dbReference>
<dbReference type="FunFam" id="3.30.428.10:FF:000004">
    <property type="entry name" value="aprataxin isoform X2"/>
    <property type="match status" value="1"/>
</dbReference>
<accession>A0A1W0A6Z7</accession>
<protein>
    <submittedName>
        <fullName evidence="15">Aprataxin-like</fullName>
    </submittedName>
</protein>
<dbReference type="Pfam" id="PF16278">
    <property type="entry name" value="zf-C2HE"/>
    <property type="match status" value="1"/>
</dbReference>
<evidence type="ECO:0000256" key="3">
    <source>
        <dbReference type="ARBA" id="ARBA00022763"/>
    </source>
</evidence>
<evidence type="ECO:0000256" key="11">
    <source>
        <dbReference type="PROSITE-ProRule" id="PRU00464"/>
    </source>
</evidence>
<dbReference type="EMBL" id="JNBS01000380">
    <property type="protein sequence ID" value="OQS06052.1"/>
    <property type="molecule type" value="Genomic_DNA"/>
</dbReference>
<dbReference type="InterPro" id="IPR019808">
    <property type="entry name" value="Histidine_triad_CS"/>
</dbReference>
<evidence type="ECO:0000256" key="2">
    <source>
        <dbReference type="ARBA" id="ARBA00022723"/>
    </source>
</evidence>
<dbReference type="GO" id="GO:0005634">
    <property type="term" value="C:nucleus"/>
    <property type="evidence" value="ECO:0007669"/>
    <property type="project" value="UniProtKB-SubCell"/>
</dbReference>
<dbReference type="OrthoDB" id="3512845at2759"/>
<evidence type="ECO:0000256" key="1">
    <source>
        <dbReference type="ARBA" id="ARBA00004123"/>
    </source>
</evidence>
<dbReference type="InterPro" id="IPR013087">
    <property type="entry name" value="Znf_C2H2_type"/>
</dbReference>
<keyword evidence="6" id="KW-0862">Zinc</keyword>